<feature type="region of interest" description="Disordered" evidence="1">
    <location>
        <begin position="87"/>
        <end position="108"/>
    </location>
</feature>
<evidence type="ECO:0000313" key="2">
    <source>
        <dbReference type="EMBL" id="EYC13557.1"/>
    </source>
</evidence>
<dbReference type="Proteomes" id="UP000024635">
    <property type="component" value="Unassembled WGS sequence"/>
</dbReference>
<name>A0A016UFE5_9BILA</name>
<proteinExistence type="predicted"/>
<reference evidence="3" key="1">
    <citation type="journal article" date="2015" name="Nat. Genet.">
        <title>The genome and transcriptome of the zoonotic hookworm Ancylostoma ceylanicum identify infection-specific gene families.</title>
        <authorList>
            <person name="Schwarz E.M."/>
            <person name="Hu Y."/>
            <person name="Antoshechkin I."/>
            <person name="Miller M.M."/>
            <person name="Sternberg P.W."/>
            <person name="Aroian R.V."/>
        </authorList>
    </citation>
    <scope>NUCLEOTIDE SEQUENCE</scope>
    <source>
        <strain evidence="3">HY135</strain>
    </source>
</reference>
<dbReference type="AlphaFoldDB" id="A0A016UFE5"/>
<evidence type="ECO:0000313" key="3">
    <source>
        <dbReference type="Proteomes" id="UP000024635"/>
    </source>
</evidence>
<dbReference type="EMBL" id="JARK01001379">
    <property type="protein sequence ID" value="EYC13557.1"/>
    <property type="molecule type" value="Genomic_DNA"/>
</dbReference>
<accession>A0A016UFE5</accession>
<evidence type="ECO:0000256" key="1">
    <source>
        <dbReference type="SAM" id="MobiDB-lite"/>
    </source>
</evidence>
<feature type="compositionally biased region" description="Basic and acidic residues" evidence="1">
    <location>
        <begin position="98"/>
        <end position="108"/>
    </location>
</feature>
<comment type="caution">
    <text evidence="2">The sequence shown here is derived from an EMBL/GenBank/DDBJ whole genome shotgun (WGS) entry which is preliminary data.</text>
</comment>
<keyword evidence="3" id="KW-1185">Reference proteome</keyword>
<gene>
    <name evidence="2" type="primary">Acey_s0043.g785</name>
    <name evidence="2" type="ORF">Y032_0043g785</name>
</gene>
<protein>
    <submittedName>
        <fullName evidence="2">Uncharacterized protein</fullName>
    </submittedName>
</protein>
<sequence length="108" mass="12443">MQQIPWNHIRIVLFATLLKNSNKFCCFADRYLSPFPQPNGNRALAVLLLTSNPAKYFECWRILLRCNRAWVTFTCDITAYLLQTMRSRSPSDATLAKRCLDGDPTAKE</sequence>
<organism evidence="2 3">
    <name type="scientific">Ancylostoma ceylanicum</name>
    <dbReference type="NCBI Taxonomy" id="53326"/>
    <lineage>
        <taxon>Eukaryota</taxon>
        <taxon>Metazoa</taxon>
        <taxon>Ecdysozoa</taxon>
        <taxon>Nematoda</taxon>
        <taxon>Chromadorea</taxon>
        <taxon>Rhabditida</taxon>
        <taxon>Rhabditina</taxon>
        <taxon>Rhabditomorpha</taxon>
        <taxon>Strongyloidea</taxon>
        <taxon>Ancylostomatidae</taxon>
        <taxon>Ancylostomatinae</taxon>
        <taxon>Ancylostoma</taxon>
    </lineage>
</organism>